<dbReference type="AlphaFoldDB" id="A0A0N1IGJ1"/>
<sequence>MSSTYDTIVSRIQEAFNPSALEVTVISENEAKYNVRIVSAAFAGVPLIQRHRMVNALFDEELRSGTIHALTISAKPPS</sequence>
<dbReference type="SUPFAM" id="SSF82657">
    <property type="entry name" value="BolA-like"/>
    <property type="match status" value="1"/>
</dbReference>
<dbReference type="OrthoDB" id="4983at2759"/>
<dbReference type="OMA" id="PEQHENP"/>
<dbReference type="Gene3D" id="3.30.300.90">
    <property type="entry name" value="BolA-like"/>
    <property type="match status" value="1"/>
</dbReference>
<organism evidence="3 4">
    <name type="scientific">Leptomonas seymouri</name>
    <dbReference type="NCBI Taxonomy" id="5684"/>
    <lineage>
        <taxon>Eukaryota</taxon>
        <taxon>Discoba</taxon>
        <taxon>Euglenozoa</taxon>
        <taxon>Kinetoplastea</taxon>
        <taxon>Metakinetoplastina</taxon>
        <taxon>Trypanosomatida</taxon>
        <taxon>Trypanosomatidae</taxon>
        <taxon>Leishmaniinae</taxon>
        <taxon>Leptomonas</taxon>
    </lineage>
</organism>
<dbReference type="PIRSF" id="PIRSF003113">
    <property type="entry name" value="BolA"/>
    <property type="match status" value="1"/>
</dbReference>
<proteinExistence type="inferred from homology"/>
<name>A0A0N1IGJ1_LEPSE</name>
<comment type="caution">
    <text evidence="3">The sequence shown here is derived from an EMBL/GenBank/DDBJ whole genome shotgun (WGS) entry which is preliminary data.</text>
</comment>
<protein>
    <recommendedName>
        <fullName evidence="5">BolA-like protein</fullName>
    </recommendedName>
</protein>
<reference evidence="3 4" key="1">
    <citation type="journal article" date="2015" name="PLoS Pathog.">
        <title>Leptomonas seymouri: Adaptations to the Dixenous Life Cycle Analyzed by Genome Sequencing, Transcriptome Profiling and Co-infection with Leishmania donovani.</title>
        <authorList>
            <person name="Kraeva N."/>
            <person name="Butenko A."/>
            <person name="Hlavacova J."/>
            <person name="Kostygov A."/>
            <person name="Myskova J."/>
            <person name="Grybchuk D."/>
            <person name="Lestinova T."/>
            <person name="Votypka J."/>
            <person name="Volf P."/>
            <person name="Opperdoes F."/>
            <person name="Flegontov P."/>
            <person name="Lukes J."/>
            <person name="Yurchenko V."/>
        </authorList>
    </citation>
    <scope>NUCLEOTIDE SEQUENCE [LARGE SCALE GENOMIC DNA]</scope>
    <source>
        <strain evidence="3 4">ATCC 30220</strain>
    </source>
</reference>
<evidence type="ECO:0000256" key="2">
    <source>
        <dbReference type="RuleBase" id="RU003860"/>
    </source>
</evidence>
<gene>
    <name evidence="3" type="ORF">ABL78_8004</name>
</gene>
<dbReference type="PANTHER" id="PTHR46229:SF2">
    <property type="entry name" value="BOLA-LIKE PROTEIN 1"/>
    <property type="match status" value="1"/>
</dbReference>
<dbReference type="InterPro" id="IPR050961">
    <property type="entry name" value="BolA/IbaG_stress_morph_reg"/>
</dbReference>
<dbReference type="InterPro" id="IPR036065">
    <property type="entry name" value="BolA-like_sf"/>
</dbReference>
<evidence type="ECO:0000313" key="3">
    <source>
        <dbReference type="EMBL" id="KPI82982.1"/>
    </source>
</evidence>
<keyword evidence="4" id="KW-1185">Reference proteome</keyword>
<dbReference type="Proteomes" id="UP000038009">
    <property type="component" value="Unassembled WGS sequence"/>
</dbReference>
<dbReference type="Pfam" id="PF01722">
    <property type="entry name" value="BolA"/>
    <property type="match status" value="1"/>
</dbReference>
<dbReference type="InterPro" id="IPR002634">
    <property type="entry name" value="BolA"/>
</dbReference>
<evidence type="ECO:0000256" key="1">
    <source>
        <dbReference type="ARBA" id="ARBA00005578"/>
    </source>
</evidence>
<comment type="similarity">
    <text evidence="1 2">Belongs to the BolA/IbaG family.</text>
</comment>
<evidence type="ECO:0008006" key="5">
    <source>
        <dbReference type="Google" id="ProtNLM"/>
    </source>
</evidence>
<accession>A0A0N1IGJ1</accession>
<dbReference type="PANTHER" id="PTHR46229">
    <property type="entry name" value="BOLA TRANSCRIPTION REGULATOR"/>
    <property type="match status" value="1"/>
</dbReference>
<dbReference type="EMBL" id="LJSK01000467">
    <property type="protein sequence ID" value="KPI82982.1"/>
    <property type="molecule type" value="Genomic_DNA"/>
</dbReference>
<dbReference type="VEuPathDB" id="TriTrypDB:Lsey_0467_0060"/>
<evidence type="ECO:0000313" key="4">
    <source>
        <dbReference type="Proteomes" id="UP000038009"/>
    </source>
</evidence>
<dbReference type="GO" id="GO:0005739">
    <property type="term" value="C:mitochondrion"/>
    <property type="evidence" value="ECO:0007669"/>
    <property type="project" value="TreeGrafter"/>
</dbReference>